<dbReference type="Proteomes" id="UP001163835">
    <property type="component" value="Unassembled WGS sequence"/>
</dbReference>
<organism evidence="1 2">
    <name type="scientific">Lentinula aff. lateritia</name>
    <dbReference type="NCBI Taxonomy" id="2804960"/>
    <lineage>
        <taxon>Eukaryota</taxon>
        <taxon>Fungi</taxon>
        <taxon>Dikarya</taxon>
        <taxon>Basidiomycota</taxon>
        <taxon>Agaricomycotina</taxon>
        <taxon>Agaricomycetes</taxon>
        <taxon>Agaricomycetidae</taxon>
        <taxon>Agaricales</taxon>
        <taxon>Marasmiineae</taxon>
        <taxon>Omphalotaceae</taxon>
        <taxon>Lentinula</taxon>
    </lineage>
</organism>
<proteinExistence type="predicted"/>
<comment type="caution">
    <text evidence="1">The sequence shown here is derived from an EMBL/GenBank/DDBJ whole genome shotgun (WGS) entry which is preliminary data.</text>
</comment>
<reference evidence="1" key="1">
    <citation type="submission" date="2022-09" db="EMBL/GenBank/DDBJ databases">
        <title>A Global Phylogenomic Analysis of the Shiitake Genus Lentinula.</title>
        <authorList>
            <consortium name="DOE Joint Genome Institute"/>
            <person name="Sierra-Patev S."/>
            <person name="Min B."/>
            <person name="Naranjo-Ortiz M."/>
            <person name="Looney B."/>
            <person name="Konkel Z."/>
            <person name="Slot J.C."/>
            <person name="Sakamoto Y."/>
            <person name="Steenwyk J.L."/>
            <person name="Rokas A."/>
            <person name="Carro J."/>
            <person name="Camarero S."/>
            <person name="Ferreira P."/>
            <person name="Molpeceres G."/>
            <person name="Ruiz-Duenas F.J."/>
            <person name="Serrano A."/>
            <person name="Henrissat B."/>
            <person name="Drula E."/>
            <person name="Hughes K.W."/>
            <person name="Mata J.L."/>
            <person name="Ishikawa N.K."/>
            <person name="Vargas-Isla R."/>
            <person name="Ushijima S."/>
            <person name="Smith C.A."/>
            <person name="Ahrendt S."/>
            <person name="Andreopoulos W."/>
            <person name="He G."/>
            <person name="Labutti K."/>
            <person name="Lipzen A."/>
            <person name="Ng V."/>
            <person name="Riley R."/>
            <person name="Sandor L."/>
            <person name="Barry K."/>
            <person name="Martinez A.T."/>
            <person name="Xiao Y."/>
            <person name="Gibbons J.G."/>
            <person name="Terashima K."/>
            <person name="Grigoriev I.V."/>
            <person name="Hibbett D.S."/>
        </authorList>
    </citation>
    <scope>NUCLEOTIDE SEQUENCE</scope>
    <source>
        <strain evidence="1">TMI1499</strain>
    </source>
</reference>
<protein>
    <submittedName>
        <fullName evidence="1">Uncharacterized protein</fullName>
    </submittedName>
</protein>
<keyword evidence="2" id="KW-1185">Reference proteome</keyword>
<accession>A0ACC1U3M6</accession>
<dbReference type="EMBL" id="MU795054">
    <property type="protein sequence ID" value="KAJ3811553.1"/>
    <property type="molecule type" value="Genomic_DNA"/>
</dbReference>
<evidence type="ECO:0000313" key="1">
    <source>
        <dbReference type="EMBL" id="KAJ3811553.1"/>
    </source>
</evidence>
<evidence type="ECO:0000313" key="2">
    <source>
        <dbReference type="Proteomes" id="UP001163835"/>
    </source>
</evidence>
<gene>
    <name evidence="1" type="ORF">F5876DRAFT_75690</name>
</gene>
<sequence>MKFINHTEVQVSDEAQLQDNINKLRDAIDDHDHKFDLVAHARAKACKKRIKKDVCIALGEIGIQDEHNVASQDADAQYINDPMDVSKLDFPVFTCSSREYIQMKRLVVDEEQDVPHFMNTDRTEIPLLQRWIHQITTSSQKKELGLIRNLLNILVQEVKMFCKDNAEGLSESERTTVKEKWSAKETGIGMHLQKIMSTLVEDTMSQHKNLFKNQLEKAILQAVNGVALKLLNFYDSKITFMHGNMFRAVLTTVIRHHGLFDTTLGSDFNEALIADMKKVIARQWAEFFECNHFVSLESAVLNTVTTFWDGLSGEETILPIRAFFERHKDDMIKQANIFVKHTTHDVQCLVKEKQKNLSRGVVHQMRKMLMNTYNEATKISGKGCAQKQKSIMHQFIEEESETVFKELAEFLINGFGNISQSVGDHI</sequence>
<name>A0ACC1U3M6_9AGAR</name>